<dbReference type="InterPro" id="IPR013222">
    <property type="entry name" value="Glyco_hyd_98_carb-bd"/>
</dbReference>
<dbReference type="InterPro" id="IPR008979">
    <property type="entry name" value="Galactose-bd-like_sf"/>
</dbReference>
<dbReference type="SUPFAM" id="SSF49785">
    <property type="entry name" value="Galactose-binding domain-like"/>
    <property type="match status" value="1"/>
</dbReference>
<keyword evidence="1" id="KW-0472">Membrane</keyword>
<keyword evidence="1" id="KW-1133">Transmembrane helix</keyword>
<protein>
    <recommendedName>
        <fullName evidence="2">Glycosyl hydrolase family 98 putative carbohydrate-binding module domain-containing protein</fullName>
    </recommendedName>
</protein>
<reference evidence="3" key="1">
    <citation type="submission" date="2018-05" db="EMBL/GenBank/DDBJ databases">
        <authorList>
            <person name="Lanie J.A."/>
            <person name="Ng W.-L."/>
            <person name="Kazmierczak K.M."/>
            <person name="Andrzejewski T.M."/>
            <person name="Davidsen T.M."/>
            <person name="Wayne K.J."/>
            <person name="Tettelin H."/>
            <person name="Glass J.I."/>
            <person name="Rusch D."/>
            <person name="Podicherti R."/>
            <person name="Tsui H.-C.T."/>
            <person name="Winkler M.E."/>
        </authorList>
    </citation>
    <scope>NUCLEOTIDE SEQUENCE</scope>
</reference>
<gene>
    <name evidence="3" type="ORF">METZ01_LOCUS221278</name>
</gene>
<dbReference type="EMBL" id="UINC01052743">
    <property type="protein sequence ID" value="SVB68424.1"/>
    <property type="molecule type" value="Genomic_DNA"/>
</dbReference>
<dbReference type="InterPro" id="IPR038637">
    <property type="entry name" value="NPCBM_sf"/>
</dbReference>
<evidence type="ECO:0000259" key="2">
    <source>
        <dbReference type="SMART" id="SM00776"/>
    </source>
</evidence>
<proteinExistence type="predicted"/>
<dbReference type="SMART" id="SM00776">
    <property type="entry name" value="NPCBM"/>
    <property type="match status" value="1"/>
</dbReference>
<dbReference type="Gene3D" id="2.60.120.1060">
    <property type="entry name" value="NPCBM/NEW2 domain"/>
    <property type="match status" value="1"/>
</dbReference>
<feature type="non-terminal residue" evidence="3">
    <location>
        <position position="1"/>
    </location>
</feature>
<dbReference type="AlphaFoldDB" id="A0A382G1F0"/>
<feature type="domain" description="Glycosyl hydrolase family 98 putative carbohydrate-binding module" evidence="2">
    <location>
        <begin position="100"/>
        <end position="247"/>
    </location>
</feature>
<keyword evidence="1" id="KW-0812">Transmembrane</keyword>
<dbReference type="Pfam" id="PF08305">
    <property type="entry name" value="NPCBM"/>
    <property type="match status" value="1"/>
</dbReference>
<organism evidence="3">
    <name type="scientific">marine metagenome</name>
    <dbReference type="NCBI Taxonomy" id="408172"/>
    <lineage>
        <taxon>unclassified sequences</taxon>
        <taxon>metagenomes</taxon>
        <taxon>ecological metagenomes</taxon>
    </lineage>
</organism>
<accession>A0A382G1F0</accession>
<evidence type="ECO:0000256" key="1">
    <source>
        <dbReference type="SAM" id="Phobius"/>
    </source>
</evidence>
<sequence length="269" mass="28119">LILIGGIQFMKHLFVLSLIMVFILSSFAAYAGVQCAAISNKPPVPATKVAKGGDEDLAVPNDYDKIVPEDDRDGIVYLALIGGDSPAPNKCGLIPSNPAAEWTGWGGPLNCDNCTIGEGATTRNEIVIGGTYFPRGMGVHGAAKYTYDLTGGPAPYARFEGYVGMSDEKDPAGCGHGGTSGFTFKLDGKEVFKSKTLSGSVDGQNVPPLKVEFDIPANTKKLEIEVTDGGDGISCDHSAFGDAKLLTAIAAVEPADKLPSAWGKIKVSY</sequence>
<feature type="transmembrane region" description="Helical" evidence="1">
    <location>
        <begin position="12"/>
        <end position="33"/>
    </location>
</feature>
<name>A0A382G1F0_9ZZZZ</name>
<evidence type="ECO:0000313" key="3">
    <source>
        <dbReference type="EMBL" id="SVB68424.1"/>
    </source>
</evidence>